<name>A0A1A0VE28_9MYCO</name>
<dbReference type="InterPro" id="IPR036291">
    <property type="entry name" value="NAD(P)-bd_dom_sf"/>
</dbReference>
<protein>
    <recommendedName>
        <fullName evidence="1">Ketopantoate reductase N-terminal domain-containing protein</fullName>
    </recommendedName>
</protein>
<reference evidence="2 3" key="1">
    <citation type="submission" date="2016-06" db="EMBL/GenBank/DDBJ databases">
        <authorList>
            <person name="Kjaerup R.B."/>
            <person name="Dalgaard T.S."/>
            <person name="Juul-Madsen H.R."/>
        </authorList>
    </citation>
    <scope>NUCLEOTIDE SEQUENCE [LARGE SCALE GENOMIC DNA]</scope>
    <source>
        <strain evidence="2 3">852002-51834_SCH5396731</strain>
    </source>
</reference>
<evidence type="ECO:0000259" key="1">
    <source>
        <dbReference type="Pfam" id="PF02558"/>
    </source>
</evidence>
<dbReference type="Gene3D" id="3.40.50.720">
    <property type="entry name" value="NAD(P)-binding Rossmann-like Domain"/>
    <property type="match status" value="1"/>
</dbReference>
<dbReference type="EMBL" id="LZSX01000077">
    <property type="protein sequence ID" value="OBB81508.1"/>
    <property type="molecule type" value="Genomic_DNA"/>
</dbReference>
<evidence type="ECO:0000313" key="2">
    <source>
        <dbReference type="EMBL" id="OBB81508.1"/>
    </source>
</evidence>
<dbReference type="Proteomes" id="UP000091914">
    <property type="component" value="Unassembled WGS sequence"/>
</dbReference>
<dbReference type="SUPFAM" id="SSF51735">
    <property type="entry name" value="NAD(P)-binding Rossmann-fold domains"/>
    <property type="match status" value="1"/>
</dbReference>
<accession>A0A1A0VE28</accession>
<feature type="domain" description="Ketopantoate reductase N-terminal" evidence="1">
    <location>
        <begin position="1"/>
        <end position="128"/>
    </location>
</feature>
<sequence length="297" mass="31978">MGAGRIGSAVAYQLHRAGHQVTVVARRDSARLSQLRRDRGIVLTSGKRAEVTVADHFEEQKAFDLVIVTVLAHQAGAVLPALRRSKARAVHFMFVTPEAERLRFAVGANRATFGMAAVLATLDGDGRLGLTIPKTKAMQGDQRWVKLFQAAGMPSAFEPKMGRWLRSQVPLTIAMEGVAGAGMRHKRGATWAEAKIGARALRAGYSILRGLGETPYPGAKNQISRAPRLALTLILWGVSRSRFRETVGNSAEECRGLIDLLVAESWREPALREAASAVLALRPAEAGGHRAAPSPLA</sequence>
<organism evidence="2 3">
    <name type="scientific">Mycobacterium colombiense</name>
    <dbReference type="NCBI Taxonomy" id="339268"/>
    <lineage>
        <taxon>Bacteria</taxon>
        <taxon>Bacillati</taxon>
        <taxon>Actinomycetota</taxon>
        <taxon>Actinomycetes</taxon>
        <taxon>Mycobacteriales</taxon>
        <taxon>Mycobacteriaceae</taxon>
        <taxon>Mycobacterium</taxon>
        <taxon>Mycobacterium avium complex (MAC)</taxon>
    </lineage>
</organism>
<proteinExistence type="predicted"/>
<gene>
    <name evidence="2" type="ORF">A5760_16395</name>
</gene>
<dbReference type="AlphaFoldDB" id="A0A1A0VE28"/>
<comment type="caution">
    <text evidence="2">The sequence shown here is derived from an EMBL/GenBank/DDBJ whole genome shotgun (WGS) entry which is preliminary data.</text>
</comment>
<evidence type="ECO:0000313" key="3">
    <source>
        <dbReference type="Proteomes" id="UP000091914"/>
    </source>
</evidence>
<dbReference type="InterPro" id="IPR013332">
    <property type="entry name" value="KPR_N"/>
</dbReference>
<dbReference type="Pfam" id="PF02558">
    <property type="entry name" value="ApbA"/>
    <property type="match status" value="1"/>
</dbReference>
<dbReference type="OrthoDB" id="9793586at2"/>